<accession>A0AAV0X0S4</accession>
<name>A0AAV0X0S4_9HEMI</name>
<comment type="caution">
    <text evidence="2">The sequence shown here is derived from an EMBL/GenBank/DDBJ whole genome shotgun (WGS) entry which is preliminary data.</text>
</comment>
<dbReference type="Proteomes" id="UP001160148">
    <property type="component" value="Unassembled WGS sequence"/>
</dbReference>
<evidence type="ECO:0000313" key="3">
    <source>
        <dbReference type="Proteomes" id="UP001160148"/>
    </source>
</evidence>
<keyword evidence="1" id="KW-0472">Membrane</keyword>
<evidence type="ECO:0008006" key="4">
    <source>
        <dbReference type="Google" id="ProtNLM"/>
    </source>
</evidence>
<sequence length="367" mass="42122">MNSLVVVNICIVLLHIFILVNLTTAICGLGGSSCRYLGDFDKRNVICHKDVVKVEKLPKECTSFVFDGVICNKDYEIVYGTMPEDFEHLKLLLDFEDGTHNVYLFYKHRTLKDWSNALFFGDFEIEAQKVQKFIGEYAVKGLILNGMEYPALENCSGVDFYKKFTDYVTVIKTKIPGLEIGFYLSARTLVLSVNNELNSTWFDFCKMNDVLDFYVIEFGTFNECCDEFLHGGITPLHSTDPAVMTLEKFAAALKQSTIAKEKVYFEFLISPIPKPKDSAHLSHCVLSYNEYCENREHYQGKWCVDNQDILYEKGKFAKKYSQGFIGKDIDLVDRDNKCDCDNKYITFYMILKGYTDAIDILTCKAFN</sequence>
<gene>
    <name evidence="2" type="ORF">MEUPH1_LOCUS16608</name>
</gene>
<reference evidence="2 3" key="1">
    <citation type="submission" date="2023-01" db="EMBL/GenBank/DDBJ databases">
        <authorList>
            <person name="Whitehead M."/>
        </authorList>
    </citation>
    <scope>NUCLEOTIDE SEQUENCE [LARGE SCALE GENOMIC DNA]</scope>
</reference>
<feature type="transmembrane region" description="Helical" evidence="1">
    <location>
        <begin position="6"/>
        <end position="29"/>
    </location>
</feature>
<evidence type="ECO:0000313" key="2">
    <source>
        <dbReference type="EMBL" id="CAI6361427.1"/>
    </source>
</evidence>
<dbReference type="EMBL" id="CARXXK010000003">
    <property type="protein sequence ID" value="CAI6361427.1"/>
    <property type="molecule type" value="Genomic_DNA"/>
</dbReference>
<keyword evidence="1" id="KW-0812">Transmembrane</keyword>
<organism evidence="2 3">
    <name type="scientific">Macrosiphum euphorbiae</name>
    <name type="common">potato aphid</name>
    <dbReference type="NCBI Taxonomy" id="13131"/>
    <lineage>
        <taxon>Eukaryota</taxon>
        <taxon>Metazoa</taxon>
        <taxon>Ecdysozoa</taxon>
        <taxon>Arthropoda</taxon>
        <taxon>Hexapoda</taxon>
        <taxon>Insecta</taxon>
        <taxon>Pterygota</taxon>
        <taxon>Neoptera</taxon>
        <taxon>Paraneoptera</taxon>
        <taxon>Hemiptera</taxon>
        <taxon>Sternorrhyncha</taxon>
        <taxon>Aphidomorpha</taxon>
        <taxon>Aphidoidea</taxon>
        <taxon>Aphididae</taxon>
        <taxon>Macrosiphini</taxon>
        <taxon>Macrosiphum</taxon>
    </lineage>
</organism>
<evidence type="ECO:0000256" key="1">
    <source>
        <dbReference type="SAM" id="Phobius"/>
    </source>
</evidence>
<keyword evidence="3" id="KW-1185">Reference proteome</keyword>
<dbReference type="AlphaFoldDB" id="A0AAV0X0S4"/>
<protein>
    <recommendedName>
        <fullName evidence="4">GH18 domain-containing protein</fullName>
    </recommendedName>
</protein>
<keyword evidence="1" id="KW-1133">Transmembrane helix</keyword>
<proteinExistence type="predicted"/>